<protein>
    <recommendedName>
        <fullName evidence="3">Aspartic peptidase DDI1-type domain-containing protein</fullName>
    </recommendedName>
</protein>
<keyword evidence="2" id="KW-1185">Reference proteome</keyword>
<gene>
    <name evidence="1" type="ORF">L484_024930</name>
</gene>
<dbReference type="PANTHER" id="PTHR15503:SF22">
    <property type="entry name" value="TRANSPOSON TY3-I GAG POLYPROTEIN"/>
    <property type="match status" value="1"/>
</dbReference>
<proteinExistence type="predicted"/>
<dbReference type="InterPro" id="IPR043502">
    <property type="entry name" value="DNA/RNA_pol_sf"/>
</dbReference>
<dbReference type="Gene3D" id="2.40.70.10">
    <property type="entry name" value="Acid Proteases"/>
    <property type="match status" value="1"/>
</dbReference>
<dbReference type="Pfam" id="PF08284">
    <property type="entry name" value="RVP_2"/>
    <property type="match status" value="1"/>
</dbReference>
<dbReference type="SUPFAM" id="SSF56672">
    <property type="entry name" value="DNA/RNA polymerases"/>
    <property type="match status" value="1"/>
</dbReference>
<sequence>MADERAKGLCYNCDEPYSFGHQCKKLFWLEVEGHKDDVLEQDKNKEPKISLHVITGQQNARTMQLRAIMEGHLVLGLVDSGSTHNFISVAAAQRLGVKVQPQYGFNISVANREKVFSEGICQTVPFKVDNNTFITDFLVIPLDGFDIVLGIKWLQTWGRSFGILCLTMSFVSGGTAITLQGHQNSNIVRVHLLQETTEPRRKLDQLLDEFSDLFQEPSGLPPLRNCDHRICLQPNSAPVVIRPYRYPHLQKDEIEKQCEQMLQ</sequence>
<evidence type="ECO:0000313" key="2">
    <source>
        <dbReference type="Proteomes" id="UP000030645"/>
    </source>
</evidence>
<dbReference type="SUPFAM" id="SSF50630">
    <property type="entry name" value="Acid proteases"/>
    <property type="match status" value="1"/>
</dbReference>
<reference evidence="2" key="1">
    <citation type="submission" date="2013-01" db="EMBL/GenBank/DDBJ databases">
        <title>Draft Genome Sequence of a Mulberry Tree, Morus notabilis C.K. Schneid.</title>
        <authorList>
            <person name="He N."/>
            <person name="Zhao S."/>
        </authorList>
    </citation>
    <scope>NUCLEOTIDE SEQUENCE</scope>
</reference>
<dbReference type="EMBL" id="KE344550">
    <property type="protein sequence ID" value="EXB66633.1"/>
    <property type="molecule type" value="Genomic_DNA"/>
</dbReference>
<evidence type="ECO:0008006" key="3">
    <source>
        <dbReference type="Google" id="ProtNLM"/>
    </source>
</evidence>
<evidence type="ECO:0000313" key="1">
    <source>
        <dbReference type="EMBL" id="EXB66633.1"/>
    </source>
</evidence>
<dbReference type="InterPro" id="IPR032567">
    <property type="entry name" value="RTL1-rel"/>
</dbReference>
<dbReference type="eggNOG" id="KOG0017">
    <property type="taxonomic scope" value="Eukaryota"/>
</dbReference>
<dbReference type="PANTHER" id="PTHR15503">
    <property type="entry name" value="LDOC1 RELATED"/>
    <property type="match status" value="1"/>
</dbReference>
<organism evidence="1 2">
    <name type="scientific">Morus notabilis</name>
    <dbReference type="NCBI Taxonomy" id="981085"/>
    <lineage>
        <taxon>Eukaryota</taxon>
        <taxon>Viridiplantae</taxon>
        <taxon>Streptophyta</taxon>
        <taxon>Embryophyta</taxon>
        <taxon>Tracheophyta</taxon>
        <taxon>Spermatophyta</taxon>
        <taxon>Magnoliopsida</taxon>
        <taxon>eudicotyledons</taxon>
        <taxon>Gunneridae</taxon>
        <taxon>Pentapetalae</taxon>
        <taxon>rosids</taxon>
        <taxon>fabids</taxon>
        <taxon>Rosales</taxon>
        <taxon>Moraceae</taxon>
        <taxon>Moreae</taxon>
        <taxon>Morus</taxon>
    </lineage>
</organism>
<accession>W9RRT6</accession>
<dbReference type="CDD" id="cd00303">
    <property type="entry name" value="retropepsin_like"/>
    <property type="match status" value="1"/>
</dbReference>
<dbReference type="AlphaFoldDB" id="W9RRT6"/>
<name>W9RRT6_9ROSA</name>
<dbReference type="Proteomes" id="UP000030645">
    <property type="component" value="Unassembled WGS sequence"/>
</dbReference>
<dbReference type="InterPro" id="IPR021109">
    <property type="entry name" value="Peptidase_aspartic_dom_sf"/>
</dbReference>